<organism evidence="2 3">
    <name type="scientific">Bicyclus anynana</name>
    <name type="common">Squinting bush brown butterfly</name>
    <dbReference type="NCBI Taxonomy" id="110368"/>
    <lineage>
        <taxon>Eukaryota</taxon>
        <taxon>Metazoa</taxon>
        <taxon>Ecdysozoa</taxon>
        <taxon>Arthropoda</taxon>
        <taxon>Hexapoda</taxon>
        <taxon>Insecta</taxon>
        <taxon>Pterygota</taxon>
        <taxon>Neoptera</taxon>
        <taxon>Endopterygota</taxon>
        <taxon>Lepidoptera</taxon>
        <taxon>Glossata</taxon>
        <taxon>Ditrysia</taxon>
        <taxon>Papilionoidea</taxon>
        <taxon>Nymphalidae</taxon>
        <taxon>Satyrinae</taxon>
        <taxon>Satyrini</taxon>
        <taxon>Mycalesina</taxon>
        <taxon>Bicyclus</taxon>
    </lineage>
</organism>
<gene>
    <name evidence="3" type="primary">LOC112048370</name>
</gene>
<dbReference type="Proteomes" id="UP001652582">
    <property type="component" value="Chromosome 1"/>
</dbReference>
<feature type="signal peptide" evidence="1">
    <location>
        <begin position="1"/>
        <end position="18"/>
    </location>
</feature>
<dbReference type="RefSeq" id="XP_023941640.2">
    <property type="nucleotide sequence ID" value="XM_024085872.2"/>
</dbReference>
<keyword evidence="1" id="KW-0732">Signal</keyword>
<evidence type="ECO:0000313" key="2">
    <source>
        <dbReference type="Proteomes" id="UP001652582"/>
    </source>
</evidence>
<feature type="chain" id="PRO_5045903584" evidence="1">
    <location>
        <begin position="19"/>
        <end position="179"/>
    </location>
</feature>
<keyword evidence="2" id="KW-1185">Reference proteome</keyword>
<dbReference type="OrthoDB" id="7489956at2759"/>
<dbReference type="AlphaFoldDB" id="A0A6J1N1B2"/>
<proteinExistence type="predicted"/>
<reference evidence="2" key="1">
    <citation type="submission" date="2025-05" db="UniProtKB">
        <authorList>
            <consortium name="RefSeq"/>
        </authorList>
    </citation>
    <scope>NUCLEOTIDE SEQUENCE [LARGE SCALE GENOMIC DNA]</scope>
</reference>
<protein>
    <submittedName>
        <fullName evidence="3">Uncharacterized protein LOC112048370</fullName>
    </submittedName>
</protein>
<evidence type="ECO:0000313" key="3">
    <source>
        <dbReference type="RefSeq" id="XP_023941640.2"/>
    </source>
</evidence>
<name>A0A6J1N1B2_BICAN</name>
<evidence type="ECO:0000256" key="1">
    <source>
        <dbReference type="SAM" id="SignalP"/>
    </source>
</evidence>
<dbReference type="KEGG" id="bany:112048370"/>
<dbReference type="GeneID" id="112048370"/>
<sequence>MYWYHLLVLCCVLALVESRIRYRPPYRSRGRRPPRMYRERELNTIENVFVEQRDKLEKFCAKATKAPTEMYGTDYYYLSYSIPEKTTATVKITKNFLHTMVLKDFKKIIEDVKILPDIVKIEDAVYTIDSQMLKITIPYRVPIGTAFHSNCGVVNKDVINVPLVKYPTFTYRLQEAIEN</sequence>
<accession>A0A6J1N1B2</accession>
<reference evidence="3" key="2">
    <citation type="submission" date="2025-08" db="UniProtKB">
        <authorList>
            <consortium name="RefSeq"/>
        </authorList>
    </citation>
    <scope>IDENTIFICATION</scope>
</reference>